<protein>
    <recommendedName>
        <fullName evidence="3">DUF4345 domain-containing protein</fullName>
    </recommendedName>
</protein>
<gene>
    <name evidence="2" type="ORF">S01H1_26284</name>
</gene>
<feature type="transmembrane region" description="Helical" evidence="1">
    <location>
        <begin position="104"/>
        <end position="124"/>
    </location>
</feature>
<proteinExistence type="predicted"/>
<keyword evidence="1" id="KW-0472">Membrane</keyword>
<name>X0U986_9ZZZZ</name>
<reference evidence="2" key="1">
    <citation type="journal article" date="2014" name="Front. Microbiol.">
        <title>High frequency of phylogenetically diverse reductive dehalogenase-homologous genes in deep subseafloor sedimentary metagenomes.</title>
        <authorList>
            <person name="Kawai M."/>
            <person name="Futagami T."/>
            <person name="Toyoda A."/>
            <person name="Takaki Y."/>
            <person name="Nishi S."/>
            <person name="Hori S."/>
            <person name="Arai W."/>
            <person name="Tsubouchi T."/>
            <person name="Morono Y."/>
            <person name="Uchiyama I."/>
            <person name="Ito T."/>
            <person name="Fujiyama A."/>
            <person name="Inagaki F."/>
            <person name="Takami H."/>
        </authorList>
    </citation>
    <scope>NUCLEOTIDE SEQUENCE</scope>
    <source>
        <strain evidence="2">Expedition CK06-06</strain>
    </source>
</reference>
<comment type="caution">
    <text evidence="2">The sequence shown here is derived from an EMBL/GenBank/DDBJ whole genome shotgun (WGS) entry which is preliminary data.</text>
</comment>
<accession>X0U986</accession>
<feature type="transmembrane region" description="Helical" evidence="1">
    <location>
        <begin position="49"/>
        <end position="68"/>
    </location>
</feature>
<keyword evidence="1" id="KW-1133">Transmembrane helix</keyword>
<keyword evidence="1" id="KW-0812">Transmembrane</keyword>
<feature type="transmembrane region" description="Helical" evidence="1">
    <location>
        <begin position="75"/>
        <end position="98"/>
    </location>
</feature>
<organism evidence="2">
    <name type="scientific">marine sediment metagenome</name>
    <dbReference type="NCBI Taxonomy" id="412755"/>
    <lineage>
        <taxon>unclassified sequences</taxon>
        <taxon>metagenomes</taxon>
        <taxon>ecological metagenomes</taxon>
    </lineage>
</organism>
<sequence>MKGMKIILWIAAICCLSGFAAAALPWPTITALFHWFGIQPPAAEPVTAFGFRLASAMFGMIGIFFLILARNPLKYGAMLLLAAYGLVAYGVFCLLGGIRYALPVYTYAGDLIFGVVAGVLLLVFRKRAMQTNSA</sequence>
<evidence type="ECO:0000256" key="1">
    <source>
        <dbReference type="SAM" id="Phobius"/>
    </source>
</evidence>
<dbReference type="AlphaFoldDB" id="X0U986"/>
<dbReference type="EMBL" id="BARS01015925">
    <property type="protein sequence ID" value="GAF95901.1"/>
    <property type="molecule type" value="Genomic_DNA"/>
</dbReference>
<evidence type="ECO:0008006" key="3">
    <source>
        <dbReference type="Google" id="ProtNLM"/>
    </source>
</evidence>
<evidence type="ECO:0000313" key="2">
    <source>
        <dbReference type="EMBL" id="GAF95901.1"/>
    </source>
</evidence>